<feature type="domain" description="Glycosyltransferase 2-like" evidence="1">
    <location>
        <begin position="12"/>
        <end position="145"/>
    </location>
</feature>
<dbReference type="Pfam" id="PF00535">
    <property type="entry name" value="Glycos_transf_2"/>
    <property type="match status" value="1"/>
</dbReference>
<evidence type="ECO:0000313" key="3">
    <source>
        <dbReference type="Proteomes" id="UP000319783"/>
    </source>
</evidence>
<accession>A0A533QAU4</accession>
<comment type="caution">
    <text evidence="2">The sequence shown here is derived from an EMBL/GenBank/DDBJ whole genome shotgun (WGS) entry which is preliminary data.</text>
</comment>
<name>A0A533QAU4_9BACT</name>
<organism evidence="2 3">
    <name type="scientific">Candidatus Jettenia ecosi</name>
    <dbReference type="NCBI Taxonomy" id="2494326"/>
    <lineage>
        <taxon>Bacteria</taxon>
        <taxon>Pseudomonadati</taxon>
        <taxon>Planctomycetota</taxon>
        <taxon>Candidatus Brocadiia</taxon>
        <taxon>Candidatus Brocadiales</taxon>
        <taxon>Candidatus Brocadiaceae</taxon>
        <taxon>Candidatus Jettenia</taxon>
    </lineage>
</organism>
<dbReference type="AlphaFoldDB" id="A0A533QAU4"/>
<dbReference type="GO" id="GO:0016740">
    <property type="term" value="F:transferase activity"/>
    <property type="evidence" value="ECO:0007669"/>
    <property type="project" value="UniProtKB-KW"/>
</dbReference>
<dbReference type="GO" id="GO:0006487">
    <property type="term" value="P:protein N-linked glycosylation"/>
    <property type="evidence" value="ECO:0007669"/>
    <property type="project" value="TreeGrafter"/>
</dbReference>
<dbReference type="InterPro" id="IPR001173">
    <property type="entry name" value="Glyco_trans_2-like"/>
</dbReference>
<dbReference type="PANTHER" id="PTHR10859:SF91">
    <property type="entry name" value="DOLICHYL-PHOSPHATE BETA-GLUCOSYLTRANSFERASE"/>
    <property type="match status" value="1"/>
</dbReference>
<proteinExistence type="predicted"/>
<dbReference type="EMBL" id="SULG01000047">
    <property type="protein sequence ID" value="TLD41479.1"/>
    <property type="molecule type" value="Genomic_DNA"/>
</dbReference>
<evidence type="ECO:0000313" key="2">
    <source>
        <dbReference type="EMBL" id="TLD41479.1"/>
    </source>
</evidence>
<dbReference type="SUPFAM" id="SSF53448">
    <property type="entry name" value="Nucleotide-diphospho-sugar transferases"/>
    <property type="match status" value="1"/>
</dbReference>
<sequence>MIGFIDTLDISYEVVICSNGSIDKTVELGLILERTYPQKVRFFSVKEKGVGRALKFCIPQFRYPHILSLDMDLSSDLSFITDVLAHLDTYDIVIGSKRVGTQSRKVIRKLGSGLYILITRLLLNIHFTDYSLGAKVYKKSVLERYRGLICDYGTDYVINIVYSAFHDGYRILEIPVRCFDNRVSKFNLLREGMYRYKKIFILWTFHRFHRLHR</sequence>
<dbReference type="Proteomes" id="UP000319783">
    <property type="component" value="Unassembled WGS sequence"/>
</dbReference>
<reference evidence="2 3" key="1">
    <citation type="submission" date="2019-04" db="EMBL/GenBank/DDBJ databases">
        <title>Genome of a novel bacterium Candidatus Jettenia ecosi reconstructed from metagenome of an anammox bioreactor.</title>
        <authorList>
            <person name="Mardanov A.V."/>
            <person name="Beletsky A.V."/>
            <person name="Ravin N.V."/>
            <person name="Botchkova E.A."/>
            <person name="Litti Y.V."/>
            <person name="Nozhevnikova A.N."/>
        </authorList>
    </citation>
    <scope>NUCLEOTIDE SEQUENCE [LARGE SCALE GENOMIC DNA]</scope>
    <source>
        <strain evidence="2">J2</strain>
    </source>
</reference>
<evidence type="ECO:0000259" key="1">
    <source>
        <dbReference type="Pfam" id="PF00535"/>
    </source>
</evidence>
<dbReference type="Gene3D" id="3.90.550.10">
    <property type="entry name" value="Spore Coat Polysaccharide Biosynthesis Protein SpsA, Chain A"/>
    <property type="match status" value="1"/>
</dbReference>
<keyword evidence="2" id="KW-0808">Transferase</keyword>
<dbReference type="InterPro" id="IPR029044">
    <property type="entry name" value="Nucleotide-diphossugar_trans"/>
</dbReference>
<gene>
    <name evidence="2" type="ORF">JETT_2275</name>
</gene>
<protein>
    <submittedName>
        <fullName evidence="2">Glycosyl transferase, family 2</fullName>
    </submittedName>
</protein>
<dbReference type="PANTHER" id="PTHR10859">
    <property type="entry name" value="GLYCOSYL TRANSFERASE"/>
    <property type="match status" value="1"/>
</dbReference>